<accession>A0ABW2SI70</accession>
<comment type="caution">
    <text evidence="3">The sequence shown here is derived from an EMBL/GenBank/DDBJ whole genome shotgun (WGS) entry which is preliminary data.</text>
</comment>
<dbReference type="Proteomes" id="UP001596527">
    <property type="component" value="Unassembled WGS sequence"/>
</dbReference>
<dbReference type="SUPFAM" id="SSF53300">
    <property type="entry name" value="vWA-like"/>
    <property type="match status" value="1"/>
</dbReference>
<dbReference type="CDD" id="cd00198">
    <property type="entry name" value="vWFA"/>
    <property type="match status" value="1"/>
</dbReference>
<dbReference type="Gene3D" id="3.40.50.410">
    <property type="entry name" value="von Willebrand factor, type A domain"/>
    <property type="match status" value="1"/>
</dbReference>
<evidence type="ECO:0000259" key="2">
    <source>
        <dbReference type="PROSITE" id="PS50234"/>
    </source>
</evidence>
<sequence>MRFPWLGWACLAAVAIVAAAGWMALREAGRRSGARGWVANSGYVRELPKYRTLMRRTRWAVAATAACLAVLTAAVSVSAGAPVDRRVEDRRLSSRDIVLCLDSSGSMIPYDAEIAGAFRQMVDHFSGERIALHLWSARTMVMFPLTDDYDMAGDTLDEVGRLMGEGYQGQDDSGVYVTNELYEFLEATDDPNMEVSSLAGDGLAGCVLGFDHTDQQRSRMVILATDNEVLGAQIYTLSQAVDLARDHDVLVTALYPGDTAHLSAEGEELRDQVRLTGGDFYDAHDPLSVDGIIADIEAQQVAEVQGSATTVEADRPERALAWVALSLLVLLGLAAWARL</sequence>
<keyword evidence="1" id="KW-0472">Membrane</keyword>
<keyword evidence="1" id="KW-0812">Transmembrane</keyword>
<proteinExistence type="predicted"/>
<keyword evidence="4" id="KW-1185">Reference proteome</keyword>
<reference evidence="4" key="1">
    <citation type="journal article" date="2019" name="Int. J. Syst. Evol. Microbiol.">
        <title>The Global Catalogue of Microorganisms (GCM) 10K type strain sequencing project: providing services to taxonomists for standard genome sequencing and annotation.</title>
        <authorList>
            <consortium name="The Broad Institute Genomics Platform"/>
            <consortium name="The Broad Institute Genome Sequencing Center for Infectious Disease"/>
            <person name="Wu L."/>
            <person name="Ma J."/>
        </authorList>
    </citation>
    <scope>NUCLEOTIDE SEQUENCE [LARGE SCALE GENOMIC DNA]</scope>
    <source>
        <strain evidence="4">CCUG 56698</strain>
    </source>
</reference>
<evidence type="ECO:0000256" key="1">
    <source>
        <dbReference type="SAM" id="Phobius"/>
    </source>
</evidence>
<protein>
    <recommendedName>
        <fullName evidence="2">VWFA domain-containing protein</fullName>
    </recommendedName>
</protein>
<dbReference type="InterPro" id="IPR002035">
    <property type="entry name" value="VWF_A"/>
</dbReference>
<dbReference type="PROSITE" id="PS50234">
    <property type="entry name" value="VWFA"/>
    <property type="match status" value="1"/>
</dbReference>
<keyword evidence="1" id="KW-1133">Transmembrane helix</keyword>
<feature type="transmembrane region" description="Helical" evidence="1">
    <location>
        <begin position="59"/>
        <end position="81"/>
    </location>
</feature>
<feature type="domain" description="VWFA" evidence="2">
    <location>
        <begin position="96"/>
        <end position="296"/>
    </location>
</feature>
<dbReference type="EMBL" id="JBHTEF010000001">
    <property type="protein sequence ID" value="MFC7579680.1"/>
    <property type="molecule type" value="Genomic_DNA"/>
</dbReference>
<evidence type="ECO:0000313" key="4">
    <source>
        <dbReference type="Proteomes" id="UP001596527"/>
    </source>
</evidence>
<organism evidence="3 4">
    <name type="scientific">Schaalia naturae</name>
    <dbReference type="NCBI Taxonomy" id="635203"/>
    <lineage>
        <taxon>Bacteria</taxon>
        <taxon>Bacillati</taxon>
        <taxon>Actinomycetota</taxon>
        <taxon>Actinomycetes</taxon>
        <taxon>Actinomycetales</taxon>
        <taxon>Actinomycetaceae</taxon>
        <taxon>Schaalia</taxon>
    </lineage>
</organism>
<feature type="transmembrane region" description="Helical" evidence="1">
    <location>
        <begin position="6"/>
        <end position="25"/>
    </location>
</feature>
<name>A0ABW2SI70_9ACTO</name>
<gene>
    <name evidence="3" type="ORF">ACFQWG_00320</name>
</gene>
<evidence type="ECO:0000313" key="3">
    <source>
        <dbReference type="EMBL" id="MFC7579680.1"/>
    </source>
</evidence>
<dbReference type="InterPro" id="IPR036465">
    <property type="entry name" value="vWFA_dom_sf"/>
</dbReference>
<dbReference type="RefSeq" id="WP_380971103.1">
    <property type="nucleotide sequence ID" value="NZ_JBHTEF010000001.1"/>
</dbReference>